<dbReference type="AlphaFoldDB" id="A0A2W5PUH9"/>
<dbReference type="InterPro" id="IPR016032">
    <property type="entry name" value="Sig_transdc_resp-reg_C-effctor"/>
</dbReference>
<dbReference type="InterPro" id="IPR039420">
    <property type="entry name" value="WalR-like"/>
</dbReference>
<name>A0A2W5PUH9_RHOSU</name>
<evidence type="ECO:0000256" key="2">
    <source>
        <dbReference type="ARBA" id="ARBA00023125"/>
    </source>
</evidence>
<dbReference type="PROSITE" id="PS50043">
    <property type="entry name" value="HTH_LUXR_2"/>
    <property type="match status" value="1"/>
</dbReference>
<keyword evidence="1 3" id="KW-0597">Phosphoprotein</keyword>
<reference evidence="6 7" key="1">
    <citation type="submission" date="2017-08" db="EMBL/GenBank/DDBJ databases">
        <title>Infants hospitalized years apart are colonized by the same room-sourced microbial strains.</title>
        <authorList>
            <person name="Brooks B."/>
            <person name="Olm M.R."/>
            <person name="Firek B.A."/>
            <person name="Baker R."/>
            <person name="Thomas B.C."/>
            <person name="Morowitz M.J."/>
            <person name="Banfield J.F."/>
        </authorList>
    </citation>
    <scope>NUCLEOTIDE SEQUENCE [LARGE SCALE GENOMIC DNA]</scope>
    <source>
        <strain evidence="6">S2_005_002_R2_34</strain>
    </source>
</reference>
<dbReference type="SMART" id="SM00421">
    <property type="entry name" value="HTH_LUXR"/>
    <property type="match status" value="1"/>
</dbReference>
<dbReference type="InterPro" id="IPR000792">
    <property type="entry name" value="Tscrpt_reg_LuxR_C"/>
</dbReference>
<dbReference type="SMART" id="SM00448">
    <property type="entry name" value="REC"/>
    <property type="match status" value="1"/>
</dbReference>
<dbReference type="SUPFAM" id="SSF46894">
    <property type="entry name" value="C-terminal effector domain of the bipartite response regulators"/>
    <property type="match status" value="1"/>
</dbReference>
<dbReference type="GO" id="GO:0006355">
    <property type="term" value="P:regulation of DNA-templated transcription"/>
    <property type="evidence" value="ECO:0007669"/>
    <property type="project" value="InterPro"/>
</dbReference>
<dbReference type="PROSITE" id="PS50110">
    <property type="entry name" value="RESPONSE_REGULATORY"/>
    <property type="match status" value="1"/>
</dbReference>
<dbReference type="InterPro" id="IPR036388">
    <property type="entry name" value="WH-like_DNA-bd_sf"/>
</dbReference>
<dbReference type="SUPFAM" id="SSF52172">
    <property type="entry name" value="CheY-like"/>
    <property type="match status" value="1"/>
</dbReference>
<proteinExistence type="predicted"/>
<dbReference type="Gene3D" id="3.40.50.2300">
    <property type="match status" value="1"/>
</dbReference>
<dbReference type="PANTHER" id="PTHR43214">
    <property type="entry name" value="TWO-COMPONENT RESPONSE REGULATOR"/>
    <property type="match status" value="1"/>
</dbReference>
<dbReference type="GO" id="GO:0000160">
    <property type="term" value="P:phosphorelay signal transduction system"/>
    <property type="evidence" value="ECO:0007669"/>
    <property type="project" value="InterPro"/>
</dbReference>
<sequence length="211" mass="23010">MTKILIVDDHPVVAEGWSRITRGVPGCEVLFAASPAAALRLSRRTPPDMLVVDLSFGEDRLAGAKLIARLRKYEERLPILVFSMHRSPVIIREALKAGANGYVNKDAPTEEIQAAFHAVFRGKRYLAADIATRLAFLDVPEAGGAAAPRLTPRETEILAQIATGKSYREIAEISFLSYKTVLNIGHSLRGKLGASSLPDLVIKAAAHFEQR</sequence>
<dbReference type="EMBL" id="QFPW01000012">
    <property type="protein sequence ID" value="PZQ48417.1"/>
    <property type="molecule type" value="Genomic_DNA"/>
</dbReference>
<feature type="domain" description="Response regulatory" evidence="5">
    <location>
        <begin position="3"/>
        <end position="120"/>
    </location>
</feature>
<evidence type="ECO:0000259" key="4">
    <source>
        <dbReference type="PROSITE" id="PS50043"/>
    </source>
</evidence>
<dbReference type="InterPro" id="IPR011006">
    <property type="entry name" value="CheY-like_superfamily"/>
</dbReference>
<dbReference type="CDD" id="cd17535">
    <property type="entry name" value="REC_NarL-like"/>
    <property type="match status" value="1"/>
</dbReference>
<evidence type="ECO:0000313" key="7">
    <source>
        <dbReference type="Proteomes" id="UP000249185"/>
    </source>
</evidence>
<protein>
    <submittedName>
        <fullName evidence="6">DNA-binding response regulator</fullName>
    </submittedName>
</protein>
<comment type="caution">
    <text evidence="6">The sequence shown here is derived from an EMBL/GenBank/DDBJ whole genome shotgun (WGS) entry which is preliminary data.</text>
</comment>
<dbReference type="Pfam" id="PF00072">
    <property type="entry name" value="Response_reg"/>
    <property type="match status" value="1"/>
</dbReference>
<dbReference type="Gene3D" id="1.10.10.10">
    <property type="entry name" value="Winged helix-like DNA-binding domain superfamily/Winged helix DNA-binding domain"/>
    <property type="match status" value="1"/>
</dbReference>
<dbReference type="InterPro" id="IPR058245">
    <property type="entry name" value="NreC/VraR/RcsB-like_REC"/>
</dbReference>
<keyword evidence="2 6" id="KW-0238">DNA-binding</keyword>
<gene>
    <name evidence="6" type="ORF">DI556_14845</name>
</gene>
<dbReference type="Pfam" id="PF00196">
    <property type="entry name" value="GerE"/>
    <property type="match status" value="1"/>
</dbReference>
<dbReference type="PRINTS" id="PR00038">
    <property type="entry name" value="HTHLUXR"/>
</dbReference>
<organism evidence="6 7">
    <name type="scientific">Rhodovulum sulfidophilum</name>
    <name type="common">Rhodobacter sulfidophilus</name>
    <dbReference type="NCBI Taxonomy" id="35806"/>
    <lineage>
        <taxon>Bacteria</taxon>
        <taxon>Pseudomonadati</taxon>
        <taxon>Pseudomonadota</taxon>
        <taxon>Alphaproteobacteria</taxon>
        <taxon>Rhodobacterales</taxon>
        <taxon>Paracoccaceae</taxon>
        <taxon>Rhodovulum</taxon>
    </lineage>
</organism>
<accession>A0A2W5PUH9</accession>
<feature type="domain" description="HTH luxR-type" evidence="4">
    <location>
        <begin position="143"/>
        <end position="208"/>
    </location>
</feature>
<dbReference type="GO" id="GO:0003677">
    <property type="term" value="F:DNA binding"/>
    <property type="evidence" value="ECO:0007669"/>
    <property type="project" value="UniProtKB-KW"/>
</dbReference>
<evidence type="ECO:0000256" key="1">
    <source>
        <dbReference type="ARBA" id="ARBA00022553"/>
    </source>
</evidence>
<evidence type="ECO:0000313" key="6">
    <source>
        <dbReference type="EMBL" id="PZQ48417.1"/>
    </source>
</evidence>
<dbReference type="CDD" id="cd06170">
    <property type="entry name" value="LuxR_C_like"/>
    <property type="match status" value="1"/>
</dbReference>
<dbReference type="InterPro" id="IPR001789">
    <property type="entry name" value="Sig_transdc_resp-reg_receiver"/>
</dbReference>
<feature type="modified residue" description="4-aspartylphosphate" evidence="3">
    <location>
        <position position="53"/>
    </location>
</feature>
<evidence type="ECO:0000259" key="5">
    <source>
        <dbReference type="PROSITE" id="PS50110"/>
    </source>
</evidence>
<dbReference type="PANTHER" id="PTHR43214:SF43">
    <property type="entry name" value="TWO-COMPONENT RESPONSE REGULATOR"/>
    <property type="match status" value="1"/>
</dbReference>
<evidence type="ECO:0000256" key="3">
    <source>
        <dbReference type="PROSITE-ProRule" id="PRU00169"/>
    </source>
</evidence>
<dbReference type="Proteomes" id="UP000249185">
    <property type="component" value="Unassembled WGS sequence"/>
</dbReference>